<evidence type="ECO:0000256" key="5">
    <source>
        <dbReference type="ARBA" id="ARBA00022840"/>
    </source>
</evidence>
<evidence type="ECO:0000256" key="3">
    <source>
        <dbReference type="ARBA" id="ARBA00022741"/>
    </source>
</evidence>
<dbReference type="GO" id="GO:0004467">
    <property type="term" value="F:long-chain fatty acid-CoA ligase activity"/>
    <property type="evidence" value="ECO:0007669"/>
    <property type="project" value="UniProtKB-EC"/>
</dbReference>
<evidence type="ECO:0000313" key="12">
    <source>
        <dbReference type="EMBL" id="TRY77083.1"/>
    </source>
</evidence>
<evidence type="ECO:0000256" key="2">
    <source>
        <dbReference type="ARBA" id="ARBA00022598"/>
    </source>
</evidence>
<evidence type="ECO:0000256" key="1">
    <source>
        <dbReference type="ARBA" id="ARBA00006432"/>
    </source>
</evidence>
<evidence type="ECO:0000256" key="4">
    <source>
        <dbReference type="ARBA" id="ARBA00022832"/>
    </source>
</evidence>
<keyword evidence="13" id="KW-1185">Reference proteome</keyword>
<dbReference type="AlphaFoldDB" id="A0A553PHC4"/>
<dbReference type="PANTHER" id="PTHR43107">
    <property type="entry name" value="LONG-CHAIN FATTY ACID TRANSPORT PROTEIN"/>
    <property type="match status" value="1"/>
</dbReference>
<comment type="similarity">
    <text evidence="1">Belongs to the ATP-dependent AMP-binding enzyme family.</text>
</comment>
<keyword evidence="4" id="KW-0443">Lipid metabolism</keyword>
<dbReference type="GO" id="GO:0005524">
    <property type="term" value="F:ATP binding"/>
    <property type="evidence" value="ECO:0007669"/>
    <property type="project" value="UniProtKB-KW"/>
</dbReference>
<dbReference type="GO" id="GO:0005789">
    <property type="term" value="C:endoplasmic reticulum membrane"/>
    <property type="evidence" value="ECO:0007669"/>
    <property type="project" value="TreeGrafter"/>
</dbReference>
<comment type="catalytic activity">
    <reaction evidence="7">
        <text>a very long-chain fatty acid + ATP + CoA = a very long-chain fatty acyl-CoA + AMP + diphosphate</text>
        <dbReference type="Rhea" id="RHEA:54536"/>
        <dbReference type="ChEBI" id="CHEBI:30616"/>
        <dbReference type="ChEBI" id="CHEBI:33019"/>
        <dbReference type="ChEBI" id="CHEBI:57287"/>
        <dbReference type="ChEBI" id="CHEBI:58950"/>
        <dbReference type="ChEBI" id="CHEBI:138261"/>
        <dbReference type="ChEBI" id="CHEBI:456215"/>
    </reaction>
    <physiologicalReaction direction="left-to-right" evidence="7">
        <dbReference type="Rhea" id="RHEA:54537"/>
    </physiologicalReaction>
</comment>
<dbReference type="Pfam" id="PF00501">
    <property type="entry name" value="AMP-binding"/>
    <property type="match status" value="1"/>
</dbReference>
<keyword evidence="2" id="KW-0436">Ligase</keyword>
<feature type="domain" description="AMP-dependent synthetase/ligase" evidence="10">
    <location>
        <begin position="6"/>
        <end position="318"/>
    </location>
</feature>
<evidence type="ECO:0000259" key="11">
    <source>
        <dbReference type="Pfam" id="PF13193"/>
    </source>
</evidence>
<evidence type="ECO:0000259" key="10">
    <source>
        <dbReference type="Pfam" id="PF00501"/>
    </source>
</evidence>
<dbReference type="EMBL" id="VCGU01000004">
    <property type="protein sequence ID" value="TRY77083.1"/>
    <property type="molecule type" value="Genomic_DNA"/>
</dbReference>
<dbReference type="Proteomes" id="UP000318571">
    <property type="component" value="Chromosome 5"/>
</dbReference>
<accession>A0A553PHC4</accession>
<protein>
    <recommendedName>
        <fullName evidence="6">long-chain-fatty-acid--CoA ligase</fullName>
        <ecNumber evidence="6">6.2.1.3</ecNumber>
    </recommendedName>
    <alternativeName>
        <fullName evidence="8">Long-chain-fatty-acid--CoA ligase</fullName>
    </alternativeName>
</protein>
<keyword evidence="3" id="KW-0547">Nucleotide-binding</keyword>
<keyword evidence="4" id="KW-0276">Fatty acid metabolism</keyword>
<evidence type="ECO:0000256" key="8">
    <source>
        <dbReference type="ARBA" id="ARBA00041297"/>
    </source>
</evidence>
<dbReference type="InterPro" id="IPR045851">
    <property type="entry name" value="AMP-bd_C_sf"/>
</dbReference>
<dbReference type="GO" id="GO:0005324">
    <property type="term" value="F:long-chain fatty acid transmembrane transporter activity"/>
    <property type="evidence" value="ECO:0007669"/>
    <property type="project" value="TreeGrafter"/>
</dbReference>
<dbReference type="InterPro" id="IPR020845">
    <property type="entry name" value="AMP-binding_CS"/>
</dbReference>
<dbReference type="PANTHER" id="PTHR43107:SF15">
    <property type="entry name" value="FATTY ACID TRANSPORT PROTEIN 3, ISOFORM A"/>
    <property type="match status" value="1"/>
</dbReference>
<dbReference type="SUPFAM" id="SSF56801">
    <property type="entry name" value="Acetyl-CoA synthetase-like"/>
    <property type="match status" value="1"/>
</dbReference>
<dbReference type="InterPro" id="IPR042099">
    <property type="entry name" value="ANL_N_sf"/>
</dbReference>
<sequence>MVVQVETGETWTFKEMDEYSNQVANFLLKQGFRKGDVIALFMVNQPKFIGIMLGMAKVGVTGALINTNLNAEPLEESVRVAKSKACIFNAELGEGLKSLATSGKFGPDFRFFVSDLSRHFNEFGEDFDLGLSDSPKTPLSVSETKNLHWTDNLIYIYTSGTTGLPKPAYGDHSRYILGSSLGIHGIGISSSDRIYCTLPLYHSSGQWMALGVTILSGATLLLRSKFSATHFWKDCVQYEATCAQYIGEMCRFLLGTPKCDEESRHQVKFMFGVGLGRQIWPEFVKRFKIPKIVEMYGSTEGTVGVMNIRNKEGSIGFISQLFDVMPFGLIKVDKTGEPIRSSKTGLCIRCGPHEAGELVGKVRDDDRGGPDKFKAYVGKTEETSKKMLKNIWKKGDVGFRTGDILDRTGDTFRWRGENVSTAEVESIISKLIGHQEVAVYGVEIPGTEGKAGMAAIHDPYGTVELKPLEEAMRKRLPKYAQPLFIRILKDLDLTGTYKLMKKGLKSEGYDVTQIKDAIYFRNSSKFSYKLLDTDTWLQLQTGALASKLYQPE</sequence>
<evidence type="ECO:0000256" key="9">
    <source>
        <dbReference type="ARBA" id="ARBA00048666"/>
    </source>
</evidence>
<dbReference type="GO" id="GO:0005886">
    <property type="term" value="C:plasma membrane"/>
    <property type="evidence" value="ECO:0007669"/>
    <property type="project" value="TreeGrafter"/>
</dbReference>
<name>A0A553PHC4_TIGCA</name>
<evidence type="ECO:0000313" key="13">
    <source>
        <dbReference type="Proteomes" id="UP000318571"/>
    </source>
</evidence>
<reference evidence="12 13" key="1">
    <citation type="journal article" date="2018" name="Nat. Ecol. Evol.">
        <title>Genomic signatures of mitonuclear coevolution across populations of Tigriopus californicus.</title>
        <authorList>
            <person name="Barreto F.S."/>
            <person name="Watson E.T."/>
            <person name="Lima T.G."/>
            <person name="Willett C.S."/>
            <person name="Edmands S."/>
            <person name="Li W."/>
            <person name="Burton R.S."/>
        </authorList>
    </citation>
    <scope>NUCLEOTIDE SEQUENCE [LARGE SCALE GENOMIC DNA]</scope>
    <source>
        <strain evidence="12 13">San Diego</strain>
    </source>
</reference>
<dbReference type="FunFam" id="3.30.300.30:FF:000002">
    <property type="entry name" value="Long-chain fatty acid transport protein 1"/>
    <property type="match status" value="1"/>
</dbReference>
<comment type="caution">
    <text evidence="12">The sequence shown here is derived from an EMBL/GenBank/DDBJ whole genome shotgun (WGS) entry which is preliminary data.</text>
</comment>
<evidence type="ECO:0000256" key="6">
    <source>
        <dbReference type="ARBA" id="ARBA00026121"/>
    </source>
</evidence>
<keyword evidence="5" id="KW-0067">ATP-binding</keyword>
<gene>
    <name evidence="12" type="ORF">TCAL_02707</name>
</gene>
<dbReference type="EC" id="6.2.1.3" evidence="6"/>
<dbReference type="STRING" id="6832.A0A553PHC4"/>
<proteinExistence type="inferred from homology"/>
<dbReference type="Pfam" id="PF13193">
    <property type="entry name" value="AMP-binding_C"/>
    <property type="match status" value="1"/>
</dbReference>
<dbReference type="Gene3D" id="3.40.50.12780">
    <property type="entry name" value="N-terminal domain of ligase-like"/>
    <property type="match status" value="1"/>
</dbReference>
<dbReference type="GO" id="GO:0044539">
    <property type="term" value="P:long-chain fatty acid import into cell"/>
    <property type="evidence" value="ECO:0007669"/>
    <property type="project" value="TreeGrafter"/>
</dbReference>
<dbReference type="PROSITE" id="PS00455">
    <property type="entry name" value="AMP_BINDING"/>
    <property type="match status" value="1"/>
</dbReference>
<comment type="catalytic activity">
    <reaction evidence="9">
        <text>tetracosanoate + ATP + CoA = tetracosanoyl-CoA + AMP + diphosphate</text>
        <dbReference type="Rhea" id="RHEA:33639"/>
        <dbReference type="ChEBI" id="CHEBI:30616"/>
        <dbReference type="ChEBI" id="CHEBI:31014"/>
        <dbReference type="ChEBI" id="CHEBI:33019"/>
        <dbReference type="ChEBI" id="CHEBI:57287"/>
        <dbReference type="ChEBI" id="CHEBI:65052"/>
        <dbReference type="ChEBI" id="CHEBI:456215"/>
    </reaction>
    <physiologicalReaction direction="left-to-right" evidence="9">
        <dbReference type="Rhea" id="RHEA:33640"/>
    </physiologicalReaction>
</comment>
<organism evidence="12 13">
    <name type="scientific">Tigriopus californicus</name>
    <name type="common">Marine copepod</name>
    <dbReference type="NCBI Taxonomy" id="6832"/>
    <lineage>
        <taxon>Eukaryota</taxon>
        <taxon>Metazoa</taxon>
        <taxon>Ecdysozoa</taxon>
        <taxon>Arthropoda</taxon>
        <taxon>Crustacea</taxon>
        <taxon>Multicrustacea</taxon>
        <taxon>Hexanauplia</taxon>
        <taxon>Copepoda</taxon>
        <taxon>Harpacticoida</taxon>
        <taxon>Harpacticidae</taxon>
        <taxon>Tigriopus</taxon>
    </lineage>
</organism>
<feature type="domain" description="AMP-binding enzyme C-terminal" evidence="11">
    <location>
        <begin position="423"/>
        <end position="498"/>
    </location>
</feature>
<dbReference type="InterPro" id="IPR000873">
    <property type="entry name" value="AMP-dep_synth/lig_dom"/>
</dbReference>
<dbReference type="OMA" id="IYRDVFK"/>
<evidence type="ECO:0000256" key="7">
    <source>
        <dbReference type="ARBA" id="ARBA00036527"/>
    </source>
</evidence>
<dbReference type="InterPro" id="IPR025110">
    <property type="entry name" value="AMP-bd_C"/>
</dbReference>
<dbReference type="Gene3D" id="3.30.300.30">
    <property type="match status" value="1"/>
</dbReference>